<dbReference type="SMART" id="SM00347">
    <property type="entry name" value="HTH_MARR"/>
    <property type="match status" value="1"/>
</dbReference>
<dbReference type="GO" id="GO:0003700">
    <property type="term" value="F:DNA-binding transcription factor activity"/>
    <property type="evidence" value="ECO:0007669"/>
    <property type="project" value="InterPro"/>
</dbReference>
<dbReference type="Gene3D" id="1.10.10.10">
    <property type="entry name" value="Winged helix-like DNA-binding domain superfamily/Winged helix DNA-binding domain"/>
    <property type="match status" value="1"/>
</dbReference>
<proteinExistence type="predicted"/>
<keyword evidence="3" id="KW-1185">Reference proteome</keyword>
<gene>
    <name evidence="2" type="ORF">H7313_01115</name>
</gene>
<dbReference type="PROSITE" id="PS50995">
    <property type="entry name" value="HTH_MARR_2"/>
    <property type="match status" value="1"/>
</dbReference>
<dbReference type="GO" id="GO:0006950">
    <property type="term" value="P:response to stress"/>
    <property type="evidence" value="ECO:0007669"/>
    <property type="project" value="TreeGrafter"/>
</dbReference>
<evidence type="ECO:0000259" key="1">
    <source>
        <dbReference type="PROSITE" id="PS50995"/>
    </source>
</evidence>
<dbReference type="PANTHER" id="PTHR33164:SF43">
    <property type="entry name" value="HTH-TYPE TRANSCRIPTIONAL REPRESSOR YETL"/>
    <property type="match status" value="1"/>
</dbReference>
<dbReference type="SUPFAM" id="SSF46785">
    <property type="entry name" value="Winged helix' DNA-binding domain"/>
    <property type="match status" value="1"/>
</dbReference>
<feature type="domain" description="HTH marR-type" evidence="1">
    <location>
        <begin position="39"/>
        <end position="168"/>
    </location>
</feature>
<dbReference type="Pfam" id="PF12802">
    <property type="entry name" value="MarR_2"/>
    <property type="match status" value="1"/>
</dbReference>
<dbReference type="EMBL" id="JACMSE010000001">
    <property type="protein sequence ID" value="MBC2887966.1"/>
    <property type="molecule type" value="Genomic_DNA"/>
</dbReference>
<accession>A0A842JAX7</accession>
<reference evidence="2 3" key="1">
    <citation type="submission" date="2020-08" db="EMBL/GenBank/DDBJ databases">
        <authorList>
            <person name="Liu C."/>
            <person name="Sun Q."/>
        </authorList>
    </citation>
    <scope>NUCLEOTIDE SEQUENCE [LARGE SCALE GENOMIC DNA]</scope>
    <source>
        <strain evidence="2 3">N22</strain>
    </source>
</reference>
<dbReference type="InterPro" id="IPR036390">
    <property type="entry name" value="WH_DNA-bd_sf"/>
</dbReference>
<comment type="caution">
    <text evidence="2">The sequence shown here is derived from an EMBL/GenBank/DDBJ whole genome shotgun (WGS) entry which is preliminary data.</text>
</comment>
<protein>
    <submittedName>
        <fullName evidence="2">Winged helix-turn-helix transcriptional regulator</fullName>
    </submittedName>
</protein>
<evidence type="ECO:0000313" key="3">
    <source>
        <dbReference type="Proteomes" id="UP000587396"/>
    </source>
</evidence>
<evidence type="ECO:0000313" key="2">
    <source>
        <dbReference type="EMBL" id="MBC2887966.1"/>
    </source>
</evidence>
<sequence length="181" mass="19945">MSTKGNAGGENAEAFRDDFLTSVQSMYSEGLPDSYFLPTLRLNQVLLKSLAHYERFAKRHGLNFNSLLVLMVIRYAKEPCGQRLISDALWLPKQTVGSILSNLKKKGYVGESGSPADGRAKVVSLTEDGLRFCDGVFSELHSLENAALKELEVEDIEAAARYVDAYVDAFERGLETSDASD</sequence>
<dbReference type="InterPro" id="IPR036388">
    <property type="entry name" value="WH-like_DNA-bd_sf"/>
</dbReference>
<dbReference type="InterPro" id="IPR039422">
    <property type="entry name" value="MarR/SlyA-like"/>
</dbReference>
<organism evidence="2 3">
    <name type="scientific">Gordonibacter massiliensis</name>
    <name type="common">ex Traore et al. 2017</name>
    <dbReference type="NCBI Taxonomy" id="1841863"/>
    <lineage>
        <taxon>Bacteria</taxon>
        <taxon>Bacillati</taxon>
        <taxon>Actinomycetota</taxon>
        <taxon>Coriobacteriia</taxon>
        <taxon>Eggerthellales</taxon>
        <taxon>Eggerthellaceae</taxon>
        <taxon>Gordonibacter</taxon>
    </lineage>
</organism>
<dbReference type="PANTHER" id="PTHR33164">
    <property type="entry name" value="TRANSCRIPTIONAL REGULATOR, MARR FAMILY"/>
    <property type="match status" value="1"/>
</dbReference>
<dbReference type="AlphaFoldDB" id="A0A842JAX7"/>
<dbReference type="InterPro" id="IPR000835">
    <property type="entry name" value="HTH_MarR-typ"/>
</dbReference>
<dbReference type="RefSeq" id="WP_185903989.1">
    <property type="nucleotide sequence ID" value="NZ_JACMSE010000001.1"/>
</dbReference>
<name>A0A842JAX7_9ACTN</name>
<dbReference type="Proteomes" id="UP000587396">
    <property type="component" value="Unassembled WGS sequence"/>
</dbReference>